<evidence type="ECO:0000256" key="1">
    <source>
        <dbReference type="SAM" id="SignalP"/>
    </source>
</evidence>
<protein>
    <submittedName>
        <fullName evidence="2">Uncharacterized protein</fullName>
    </submittedName>
</protein>
<feature type="chain" id="PRO_5016349482" evidence="1">
    <location>
        <begin position="18"/>
        <end position="246"/>
    </location>
</feature>
<comment type="caution">
    <text evidence="2">The sequence shown here is derived from an EMBL/GenBank/DDBJ whole genome shotgun (WGS) entry which is preliminary data.</text>
</comment>
<gene>
    <name evidence="2" type="ORF">DNK47_02080</name>
</gene>
<dbReference type="EMBL" id="QKVO01000007">
    <property type="protein sequence ID" value="RAO94983.1"/>
    <property type="molecule type" value="Genomic_DNA"/>
</dbReference>
<accession>A0A328PIT0</accession>
<evidence type="ECO:0000313" key="2">
    <source>
        <dbReference type="EMBL" id="RAO94983.1"/>
    </source>
</evidence>
<dbReference type="AlphaFoldDB" id="A0A328PIT0"/>
<evidence type="ECO:0000313" key="3">
    <source>
        <dbReference type="Proteomes" id="UP000249762"/>
    </source>
</evidence>
<feature type="signal peptide" evidence="1">
    <location>
        <begin position="1"/>
        <end position="17"/>
    </location>
</feature>
<proteinExistence type="predicted"/>
<dbReference type="RefSeq" id="WP_112665501.1">
    <property type="nucleotide sequence ID" value="NZ_QKVO01000007.1"/>
</dbReference>
<sequence>MSLFAKLAIATATTVTAGGGAALGIFSKFQTTSNSKTPLHLQELGAGLGVERAETQVNKHSDYPVIGRSEQADSPQVTVEVSTLSSHSPEKQLQSTLKQVTLAQNLKGEGNCEVEDGWKEKVIDHLPQETQYISVLCKNAGGSDSALTNWRGFLPEKLLARSIELFIKGSKFDIRVKEEELQDVVTEDLEAPTNQAVFSSEQFTTSVIGKWGGKIVSGVSDSDDPVYEVTLTGSESADKFYLHWLS</sequence>
<keyword evidence="1" id="KW-0732">Signal</keyword>
<dbReference type="OrthoDB" id="9608394at2"/>
<keyword evidence="3" id="KW-1185">Reference proteome</keyword>
<name>A0A328PIT0_9MOLU</name>
<reference evidence="3" key="1">
    <citation type="submission" date="2018-06" db="EMBL/GenBank/DDBJ databases">
        <authorList>
            <person name="Martinez Ocampo F."/>
            <person name="Quiroz Castaneda R.E."/>
            <person name="Rojas Lopez X."/>
        </authorList>
    </citation>
    <scope>NUCLEOTIDE SEQUENCE [LARGE SCALE GENOMIC DNA]</scope>
    <source>
        <strain evidence="3">INIFAP02</strain>
    </source>
</reference>
<organism evidence="2 3">
    <name type="scientific">Mycoplasma wenyonii</name>
    <dbReference type="NCBI Taxonomy" id="65123"/>
    <lineage>
        <taxon>Bacteria</taxon>
        <taxon>Bacillati</taxon>
        <taxon>Mycoplasmatota</taxon>
        <taxon>Mollicutes</taxon>
        <taxon>Mycoplasmataceae</taxon>
        <taxon>Mycoplasma</taxon>
    </lineage>
</organism>
<dbReference type="Proteomes" id="UP000249762">
    <property type="component" value="Unassembled WGS sequence"/>
</dbReference>